<organism evidence="2">
    <name type="scientific">marine sediment metagenome</name>
    <dbReference type="NCBI Taxonomy" id="412755"/>
    <lineage>
        <taxon>unclassified sequences</taxon>
        <taxon>metagenomes</taxon>
        <taxon>ecological metagenomes</taxon>
    </lineage>
</organism>
<evidence type="ECO:0000313" key="2">
    <source>
        <dbReference type="EMBL" id="GAH12950.1"/>
    </source>
</evidence>
<protein>
    <submittedName>
        <fullName evidence="2">Uncharacterized protein</fullName>
    </submittedName>
</protein>
<proteinExistence type="predicted"/>
<reference evidence="2" key="1">
    <citation type="journal article" date="2014" name="Front. Microbiol.">
        <title>High frequency of phylogenetically diverse reductive dehalogenase-homologous genes in deep subseafloor sedimentary metagenomes.</title>
        <authorList>
            <person name="Kawai M."/>
            <person name="Futagami T."/>
            <person name="Toyoda A."/>
            <person name="Takaki Y."/>
            <person name="Nishi S."/>
            <person name="Hori S."/>
            <person name="Arai W."/>
            <person name="Tsubouchi T."/>
            <person name="Morono Y."/>
            <person name="Uchiyama I."/>
            <person name="Ito T."/>
            <person name="Fujiyama A."/>
            <person name="Inagaki F."/>
            <person name="Takami H."/>
        </authorList>
    </citation>
    <scope>NUCLEOTIDE SEQUENCE</scope>
    <source>
        <strain evidence="2">Expedition CK06-06</strain>
    </source>
</reference>
<dbReference type="AlphaFoldDB" id="X1DXN4"/>
<dbReference type="EMBL" id="BART01031307">
    <property type="protein sequence ID" value="GAH12950.1"/>
    <property type="molecule type" value="Genomic_DNA"/>
</dbReference>
<keyword evidence="1" id="KW-0812">Transmembrane</keyword>
<sequence>MGKGVIILLLIVIVFLVAAWYFEYLNVDALIEDIQGLLG</sequence>
<evidence type="ECO:0000256" key="1">
    <source>
        <dbReference type="SAM" id="Phobius"/>
    </source>
</evidence>
<gene>
    <name evidence="2" type="ORF">S01H4_54407</name>
</gene>
<keyword evidence="1" id="KW-0472">Membrane</keyword>
<accession>X1DXN4</accession>
<comment type="caution">
    <text evidence="2">The sequence shown here is derived from an EMBL/GenBank/DDBJ whole genome shotgun (WGS) entry which is preliminary data.</text>
</comment>
<name>X1DXN4_9ZZZZ</name>
<feature type="transmembrane region" description="Helical" evidence="1">
    <location>
        <begin position="5"/>
        <end position="22"/>
    </location>
</feature>
<keyword evidence="1" id="KW-1133">Transmembrane helix</keyword>